<name>A0AAD4CZS4_9FUNG</name>
<dbReference type="AlphaFoldDB" id="A0AAD4CZS4"/>
<proteinExistence type="predicted"/>
<gene>
    <name evidence="2" type="ORF">BGZ95_008717</name>
</gene>
<sequence length="132" mass="15115">MHTQSELPTTIANWREALMKFDFQCVYRPGMLNIIPDALSRAFPDELWKPTLASEPRLDLTTHQSKRIKTTLAAVSTRSSFRPRTPENSDTATENPYINSDQLARHVEGLDIDTNAPYVHAMQNEDREYVIP</sequence>
<evidence type="ECO:0000313" key="3">
    <source>
        <dbReference type="Proteomes" id="UP001194580"/>
    </source>
</evidence>
<organism evidence="2 3">
    <name type="scientific">Linnemannia exigua</name>
    <dbReference type="NCBI Taxonomy" id="604196"/>
    <lineage>
        <taxon>Eukaryota</taxon>
        <taxon>Fungi</taxon>
        <taxon>Fungi incertae sedis</taxon>
        <taxon>Mucoromycota</taxon>
        <taxon>Mortierellomycotina</taxon>
        <taxon>Mortierellomycetes</taxon>
        <taxon>Mortierellales</taxon>
        <taxon>Mortierellaceae</taxon>
        <taxon>Linnemannia</taxon>
    </lineage>
</organism>
<reference evidence="2" key="1">
    <citation type="journal article" date="2020" name="Fungal Divers.">
        <title>Resolving the Mortierellaceae phylogeny through synthesis of multi-gene phylogenetics and phylogenomics.</title>
        <authorList>
            <person name="Vandepol N."/>
            <person name="Liber J."/>
            <person name="Desiro A."/>
            <person name="Na H."/>
            <person name="Kennedy M."/>
            <person name="Barry K."/>
            <person name="Grigoriev I.V."/>
            <person name="Miller A.N."/>
            <person name="O'Donnell K."/>
            <person name="Stajich J.E."/>
            <person name="Bonito G."/>
        </authorList>
    </citation>
    <scope>NUCLEOTIDE SEQUENCE</scope>
    <source>
        <strain evidence="2">NRRL 28262</strain>
    </source>
</reference>
<evidence type="ECO:0000256" key="1">
    <source>
        <dbReference type="SAM" id="MobiDB-lite"/>
    </source>
</evidence>
<protein>
    <submittedName>
        <fullName evidence="2">Uncharacterized protein</fullName>
    </submittedName>
</protein>
<comment type="caution">
    <text evidence="2">The sequence shown here is derived from an EMBL/GenBank/DDBJ whole genome shotgun (WGS) entry which is preliminary data.</text>
</comment>
<feature type="non-terminal residue" evidence="2">
    <location>
        <position position="132"/>
    </location>
</feature>
<feature type="region of interest" description="Disordered" evidence="1">
    <location>
        <begin position="72"/>
        <end position="99"/>
    </location>
</feature>
<dbReference type="EMBL" id="JAAAIL010004719">
    <property type="protein sequence ID" value="KAG0247404.1"/>
    <property type="molecule type" value="Genomic_DNA"/>
</dbReference>
<accession>A0AAD4CZS4</accession>
<feature type="compositionally biased region" description="Polar residues" evidence="1">
    <location>
        <begin position="73"/>
        <end position="99"/>
    </location>
</feature>
<keyword evidence="3" id="KW-1185">Reference proteome</keyword>
<evidence type="ECO:0000313" key="2">
    <source>
        <dbReference type="EMBL" id="KAG0247404.1"/>
    </source>
</evidence>
<dbReference type="Proteomes" id="UP001194580">
    <property type="component" value="Unassembled WGS sequence"/>
</dbReference>